<dbReference type="EMBL" id="FOJS01000067">
    <property type="protein sequence ID" value="SFA55923.1"/>
    <property type="molecule type" value="Genomic_DNA"/>
</dbReference>
<evidence type="ECO:0000313" key="2">
    <source>
        <dbReference type="Proteomes" id="UP000198650"/>
    </source>
</evidence>
<accession>A0A1I0TWD1</accession>
<proteinExistence type="predicted"/>
<protein>
    <submittedName>
        <fullName evidence="1">Uncharacterized protein</fullName>
    </submittedName>
</protein>
<name>A0A1I0TWD1_9BACL</name>
<evidence type="ECO:0000313" key="1">
    <source>
        <dbReference type="EMBL" id="SFA55923.1"/>
    </source>
</evidence>
<dbReference type="STRING" id="186116.SAMN05192569_106710"/>
<reference evidence="2" key="1">
    <citation type="submission" date="2016-10" db="EMBL/GenBank/DDBJ databases">
        <authorList>
            <person name="Varghese N."/>
            <person name="Submissions S."/>
        </authorList>
    </citation>
    <scope>NUCLEOTIDE SEQUENCE [LARGE SCALE GENOMIC DNA]</scope>
    <source>
        <strain evidence="2">M1</strain>
    </source>
</reference>
<organism evidence="1 2">
    <name type="scientific">Parageobacillus thermantarcticus</name>
    <dbReference type="NCBI Taxonomy" id="186116"/>
    <lineage>
        <taxon>Bacteria</taxon>
        <taxon>Bacillati</taxon>
        <taxon>Bacillota</taxon>
        <taxon>Bacilli</taxon>
        <taxon>Bacillales</taxon>
        <taxon>Anoxybacillaceae</taxon>
        <taxon>Parageobacillus</taxon>
    </lineage>
</organism>
<dbReference type="AlphaFoldDB" id="A0A1I0TWD1"/>
<sequence length="128" mass="15078">MNTLIIRLNIHLRQLTEDFDELIVQPIFHHSNQRTLLIVNDNATNTFIQHIRRRLSILERPLITARGDGKSYIYSNFNSKYAQMALTILRTYYNFCLAYKTKETVGTPAQRLGIAKKQFDLKEIIYMQ</sequence>
<keyword evidence="2" id="KW-1185">Reference proteome</keyword>
<dbReference type="Proteomes" id="UP000198650">
    <property type="component" value="Unassembled WGS sequence"/>
</dbReference>
<gene>
    <name evidence="1" type="ORF">SAMN05192569_106710</name>
</gene>